<keyword evidence="1" id="KW-1133">Transmembrane helix</keyword>
<reference evidence="3 4" key="2">
    <citation type="submission" date="2018-11" db="EMBL/GenBank/DDBJ databases">
        <authorList>
            <consortium name="Pathogen Informatics"/>
        </authorList>
    </citation>
    <scope>NUCLEOTIDE SEQUENCE [LARGE SCALE GENOMIC DNA]</scope>
</reference>
<keyword evidence="1" id="KW-0472">Membrane</keyword>
<dbReference type="Proteomes" id="UP000274504">
    <property type="component" value="Unassembled WGS sequence"/>
</dbReference>
<gene>
    <name evidence="3" type="ORF">HDID_LOCUS4961</name>
</gene>
<keyword evidence="1" id="KW-0812">Transmembrane</keyword>
<dbReference type="InterPro" id="IPR001509">
    <property type="entry name" value="Epimerase_deHydtase"/>
</dbReference>
<dbReference type="PANTHER" id="PTHR43238:SF1">
    <property type="entry name" value="GDP-L-FUCOSE SYNTHASE"/>
    <property type="match status" value="1"/>
</dbReference>
<feature type="transmembrane region" description="Helical" evidence="1">
    <location>
        <begin position="83"/>
        <end position="102"/>
    </location>
</feature>
<evidence type="ECO:0000313" key="4">
    <source>
        <dbReference type="Proteomes" id="UP000274504"/>
    </source>
</evidence>
<evidence type="ECO:0000313" key="3">
    <source>
        <dbReference type="EMBL" id="VDL57279.1"/>
    </source>
</evidence>
<reference evidence="5" key="1">
    <citation type="submission" date="2017-02" db="UniProtKB">
        <authorList>
            <consortium name="WormBaseParasite"/>
        </authorList>
    </citation>
    <scope>IDENTIFICATION</scope>
</reference>
<name>A0A0R3SJ48_HYMDI</name>
<dbReference type="EMBL" id="UYSG01002181">
    <property type="protein sequence ID" value="VDL57279.1"/>
    <property type="molecule type" value="Genomic_DNA"/>
</dbReference>
<protein>
    <submittedName>
        <fullName evidence="5">Epimerase domain-containing protein</fullName>
    </submittedName>
</protein>
<accession>A0A0R3SJ48</accession>
<sequence length="121" mass="13288">MTDAKKIILVTGGSGLVGQGIRLALEEHSLKQPNEEWIFASSKDLDLCSAKETKAFFERVHPTHVIHLAAKVGGLFANMNDNLGFFVSLVITLFVILILSLIRRMNSFQSGDAPLNISLLH</sequence>
<dbReference type="WBParaSite" id="HDID_0000496301-mRNA-1">
    <property type="protein sequence ID" value="HDID_0000496301-mRNA-1"/>
    <property type="gene ID" value="HDID_0000496301"/>
</dbReference>
<dbReference type="GO" id="GO:0050577">
    <property type="term" value="F:GDP-L-fucose synthase activity"/>
    <property type="evidence" value="ECO:0007669"/>
    <property type="project" value="TreeGrafter"/>
</dbReference>
<dbReference type="Gene3D" id="3.40.50.720">
    <property type="entry name" value="NAD(P)-binding Rossmann-like Domain"/>
    <property type="match status" value="1"/>
</dbReference>
<dbReference type="OrthoDB" id="202470at2759"/>
<evidence type="ECO:0000256" key="1">
    <source>
        <dbReference type="SAM" id="Phobius"/>
    </source>
</evidence>
<dbReference type="InterPro" id="IPR036291">
    <property type="entry name" value="NAD(P)-bd_dom_sf"/>
</dbReference>
<dbReference type="STRING" id="6216.A0A0R3SJ48"/>
<proteinExistence type="predicted"/>
<evidence type="ECO:0000259" key="2">
    <source>
        <dbReference type="Pfam" id="PF01370"/>
    </source>
</evidence>
<dbReference type="SUPFAM" id="SSF51735">
    <property type="entry name" value="NAD(P)-binding Rossmann-fold domains"/>
    <property type="match status" value="1"/>
</dbReference>
<feature type="domain" description="NAD-dependent epimerase/dehydratase" evidence="2">
    <location>
        <begin position="8"/>
        <end position="92"/>
    </location>
</feature>
<dbReference type="PANTHER" id="PTHR43238">
    <property type="entry name" value="GDP-L-FUCOSE SYNTHASE"/>
    <property type="match status" value="1"/>
</dbReference>
<dbReference type="AlphaFoldDB" id="A0A0R3SJ48"/>
<organism evidence="5">
    <name type="scientific">Hymenolepis diminuta</name>
    <name type="common">Rat tapeworm</name>
    <dbReference type="NCBI Taxonomy" id="6216"/>
    <lineage>
        <taxon>Eukaryota</taxon>
        <taxon>Metazoa</taxon>
        <taxon>Spiralia</taxon>
        <taxon>Lophotrochozoa</taxon>
        <taxon>Platyhelminthes</taxon>
        <taxon>Cestoda</taxon>
        <taxon>Eucestoda</taxon>
        <taxon>Cyclophyllidea</taxon>
        <taxon>Hymenolepididae</taxon>
        <taxon>Hymenolepis</taxon>
    </lineage>
</organism>
<dbReference type="Pfam" id="PF01370">
    <property type="entry name" value="Epimerase"/>
    <property type="match status" value="1"/>
</dbReference>
<evidence type="ECO:0000313" key="5">
    <source>
        <dbReference type="WBParaSite" id="HDID_0000496301-mRNA-1"/>
    </source>
</evidence>